<sequence>MLPNDVLPSIFSRLPTSELFALASVSGQMQHMVRAQLGDVTRRELLRLTPTPAGDFVEPLCALLSAGAQHIAEEDWTKYLQSAGDAGISPLLLQALLLSLATEDAALRKHPDTLAAASQKKYSSLINGWGCVVRVCAAGMKQLMRLEARRNPGDAQPVQLKNSRGWQYLVELYQPLFPVSQLRLLLSVRPQALDREGNRRAFDGLVANHLANMLESNNFFEISARVLKEPDICAAYFKLLSDACAVAPPGSDITYFQKICGKRAGGLVSGHWKNDTPEHCNFVLRLLAYETLANLARDSNGGTRWSNAIWSHVRPDYLSHLEFEDFSETMKDCINREMRLEDAVSLWITENLVGSRCVIS</sequence>
<dbReference type="SUPFAM" id="SSF81383">
    <property type="entry name" value="F-box domain"/>
    <property type="match status" value="1"/>
</dbReference>
<evidence type="ECO:0000313" key="3">
    <source>
        <dbReference type="Proteomes" id="UP001158049"/>
    </source>
</evidence>
<protein>
    <submittedName>
        <fullName evidence="2">F-box domain-containing protein</fullName>
    </submittedName>
</protein>
<dbReference type="InterPro" id="IPR001810">
    <property type="entry name" value="F-box_dom"/>
</dbReference>
<comment type="caution">
    <text evidence="2">The sequence shown here is derived from an EMBL/GenBank/DDBJ whole genome shotgun (WGS) entry which is preliminary data.</text>
</comment>
<dbReference type="Proteomes" id="UP001158049">
    <property type="component" value="Unassembled WGS sequence"/>
</dbReference>
<gene>
    <name evidence="2" type="ORF">SAMN06295970_1024</name>
</gene>
<dbReference type="PROSITE" id="PS50181">
    <property type="entry name" value="FBOX"/>
    <property type="match status" value="1"/>
</dbReference>
<name>A0ABY1PTJ7_9BURK</name>
<reference evidence="2 3" key="1">
    <citation type="submission" date="2017-05" db="EMBL/GenBank/DDBJ databases">
        <authorList>
            <person name="Varghese N."/>
            <person name="Submissions S."/>
        </authorList>
    </citation>
    <scope>NUCLEOTIDE SEQUENCE [LARGE SCALE GENOMIC DNA]</scope>
    <source>
        <strain evidence="2 3">DSM 26001</strain>
    </source>
</reference>
<dbReference type="Pfam" id="PF00646">
    <property type="entry name" value="F-box"/>
    <property type="match status" value="1"/>
</dbReference>
<evidence type="ECO:0000313" key="2">
    <source>
        <dbReference type="EMBL" id="SMP47169.1"/>
    </source>
</evidence>
<organism evidence="2 3">
    <name type="scientific">Noviherbaspirillum suwonense</name>
    <dbReference type="NCBI Taxonomy" id="1224511"/>
    <lineage>
        <taxon>Bacteria</taxon>
        <taxon>Pseudomonadati</taxon>
        <taxon>Pseudomonadota</taxon>
        <taxon>Betaproteobacteria</taxon>
        <taxon>Burkholderiales</taxon>
        <taxon>Oxalobacteraceae</taxon>
        <taxon>Noviherbaspirillum</taxon>
    </lineage>
</organism>
<evidence type="ECO:0000259" key="1">
    <source>
        <dbReference type="PROSITE" id="PS50181"/>
    </source>
</evidence>
<keyword evidence="3" id="KW-1185">Reference proteome</keyword>
<dbReference type="InterPro" id="IPR036047">
    <property type="entry name" value="F-box-like_dom_sf"/>
</dbReference>
<dbReference type="EMBL" id="FXUL01000002">
    <property type="protein sequence ID" value="SMP47169.1"/>
    <property type="molecule type" value="Genomic_DNA"/>
</dbReference>
<proteinExistence type="predicted"/>
<dbReference type="CDD" id="cd09917">
    <property type="entry name" value="F-box_SF"/>
    <property type="match status" value="1"/>
</dbReference>
<accession>A0ABY1PTJ7</accession>
<feature type="domain" description="F-box" evidence="1">
    <location>
        <begin position="1"/>
        <end position="45"/>
    </location>
</feature>